<evidence type="ECO:0000313" key="8">
    <source>
        <dbReference type="Proteomes" id="UP000243661"/>
    </source>
</evidence>
<name>A0A1C4GWZ9_9GAMM</name>
<dbReference type="InterPro" id="IPR010920">
    <property type="entry name" value="LSM_dom_sf"/>
</dbReference>
<evidence type="ECO:0000313" key="7">
    <source>
        <dbReference type="EMBL" id="SCC72737.1"/>
    </source>
</evidence>
<keyword evidence="4 5" id="KW-0472">Membrane</keyword>
<feature type="transmembrane region" description="Helical" evidence="5">
    <location>
        <begin position="167"/>
        <end position="194"/>
    </location>
</feature>
<evidence type="ECO:0000256" key="1">
    <source>
        <dbReference type="ARBA" id="ARBA00004370"/>
    </source>
</evidence>
<dbReference type="PANTHER" id="PTHR30414">
    <property type="entry name" value="MINICONDUCTANCE MECHANOSENSITIVE CHANNEL YBDG"/>
    <property type="match status" value="1"/>
</dbReference>
<feature type="transmembrane region" description="Helical" evidence="5">
    <location>
        <begin position="143"/>
        <end position="161"/>
    </location>
</feature>
<dbReference type="PANTHER" id="PTHR30414:SF0">
    <property type="entry name" value="MINICONDUCTANCE MECHANOSENSITIVE CHANNEL YBDG"/>
    <property type="match status" value="1"/>
</dbReference>
<dbReference type="SUPFAM" id="SSF50182">
    <property type="entry name" value="Sm-like ribonucleoproteins"/>
    <property type="match status" value="1"/>
</dbReference>
<reference evidence="7 8" key="1">
    <citation type="submission" date="2016-08" db="EMBL/GenBank/DDBJ databases">
        <authorList>
            <person name="Seilhamer J.J."/>
        </authorList>
    </citation>
    <scope>NUCLEOTIDE SEQUENCE [LARGE SCALE GENOMIC DNA]</scope>
    <source>
        <strain evidence="7 8">ANC 4874</strain>
    </source>
</reference>
<dbReference type="GO" id="GO:0071470">
    <property type="term" value="P:cellular response to osmotic stress"/>
    <property type="evidence" value="ECO:0007669"/>
    <property type="project" value="InterPro"/>
</dbReference>
<dbReference type="EMBL" id="FMBK01000012">
    <property type="protein sequence ID" value="SCC72737.1"/>
    <property type="molecule type" value="Genomic_DNA"/>
</dbReference>
<dbReference type="GO" id="GO:0005886">
    <property type="term" value="C:plasma membrane"/>
    <property type="evidence" value="ECO:0007669"/>
    <property type="project" value="TreeGrafter"/>
</dbReference>
<evidence type="ECO:0000259" key="6">
    <source>
        <dbReference type="Pfam" id="PF00924"/>
    </source>
</evidence>
<dbReference type="InterPro" id="IPR023408">
    <property type="entry name" value="MscS_beta-dom_sf"/>
</dbReference>
<gene>
    <name evidence="7" type="ORF">GA0116959_11210</name>
</gene>
<evidence type="ECO:0000256" key="5">
    <source>
        <dbReference type="SAM" id="Phobius"/>
    </source>
</evidence>
<dbReference type="AlphaFoldDB" id="A0A1C4GWZ9"/>
<dbReference type="Gene3D" id="2.30.30.60">
    <property type="match status" value="1"/>
</dbReference>
<sequence length="429" mass="49105">MQQFNFIQNIQDWSDQYPWLEMLTSLTLLILFAVLANLIAKQIVVRGIRKLVSKMKSANSHIFAQHNVIRRISNIVPALVIMNGIATIPHISEKLITIIQMAAQAFIFLTLALAISEFLNIFNLIYQRNPKSRNKPIKGYLQLVKLILYIVCGLMILGTFLKKDVFTLLAGFGAMAAVLMLVFQNTILSLVASVQISSYDMVRIGDWIEMPTLNADGDVIDMSLHTITVQNFDKTFTTIPTNKLVTDTFKNWRGMADAGVRRIKRSIFIDQSSVHFMTHEEQRKLKEFLLLDQYLNTKNQELEVFNQQLSNPSRYNQRRLTNLGTFRAYIEFYLKQHSGIAQNQSLIIRQLQPTSEGLPLEIYTFTNTTAWKNYEEIQSDIFDHLIAIIPEFGLRIYQAPAGIDFQTMLPSSDINDSDLHDLHHGTSKV</sequence>
<keyword evidence="3 5" id="KW-1133">Transmembrane helix</keyword>
<organism evidence="7 8">
    <name type="scientific">Acinetobacter albensis</name>
    <dbReference type="NCBI Taxonomy" id="1673609"/>
    <lineage>
        <taxon>Bacteria</taxon>
        <taxon>Pseudomonadati</taxon>
        <taxon>Pseudomonadota</taxon>
        <taxon>Gammaproteobacteria</taxon>
        <taxon>Moraxellales</taxon>
        <taxon>Moraxellaceae</taxon>
        <taxon>Acinetobacter</taxon>
    </lineage>
</organism>
<comment type="subcellular location">
    <subcellularLocation>
        <location evidence="1">Membrane</location>
    </subcellularLocation>
</comment>
<evidence type="ECO:0000256" key="2">
    <source>
        <dbReference type="ARBA" id="ARBA00022692"/>
    </source>
</evidence>
<dbReference type="InterPro" id="IPR006685">
    <property type="entry name" value="MscS_channel_2nd"/>
</dbReference>
<dbReference type="InterPro" id="IPR030192">
    <property type="entry name" value="YbdG"/>
</dbReference>
<keyword evidence="2 5" id="KW-0812">Transmembrane</keyword>
<feature type="transmembrane region" description="Helical" evidence="5">
    <location>
        <begin position="72"/>
        <end position="92"/>
    </location>
</feature>
<feature type="transmembrane region" description="Helical" evidence="5">
    <location>
        <begin position="22"/>
        <end position="40"/>
    </location>
</feature>
<evidence type="ECO:0000256" key="3">
    <source>
        <dbReference type="ARBA" id="ARBA00022989"/>
    </source>
</evidence>
<dbReference type="Proteomes" id="UP000243661">
    <property type="component" value="Unassembled WGS sequence"/>
</dbReference>
<proteinExistence type="predicted"/>
<dbReference type="GO" id="GO:0008381">
    <property type="term" value="F:mechanosensitive monoatomic ion channel activity"/>
    <property type="evidence" value="ECO:0007669"/>
    <property type="project" value="InterPro"/>
</dbReference>
<dbReference type="OrthoDB" id="9775207at2"/>
<accession>A0A1C4GWZ9</accession>
<dbReference type="Pfam" id="PF00924">
    <property type="entry name" value="MS_channel_2nd"/>
    <property type="match status" value="1"/>
</dbReference>
<feature type="transmembrane region" description="Helical" evidence="5">
    <location>
        <begin position="98"/>
        <end position="122"/>
    </location>
</feature>
<feature type="domain" description="Mechanosensitive ion channel MscS" evidence="6">
    <location>
        <begin position="185"/>
        <end position="253"/>
    </location>
</feature>
<dbReference type="RefSeq" id="WP_092720671.1">
    <property type="nucleotide sequence ID" value="NZ_FMBK01000012.1"/>
</dbReference>
<evidence type="ECO:0000256" key="4">
    <source>
        <dbReference type="ARBA" id="ARBA00023136"/>
    </source>
</evidence>
<protein>
    <submittedName>
        <fullName evidence="7">Miniconductance mechanosensitive channel</fullName>
    </submittedName>
</protein>